<dbReference type="InterPro" id="IPR003688">
    <property type="entry name" value="TraG/VirD4"/>
</dbReference>
<comment type="similarity">
    <text evidence="2">Belongs to the VirD4/TraG family.</text>
</comment>
<name>A0A2W5PU22_RHOSU</name>
<gene>
    <name evidence="9" type="ORF">DI556_21600</name>
</gene>
<dbReference type="GO" id="GO:0005886">
    <property type="term" value="C:plasma membrane"/>
    <property type="evidence" value="ECO:0007669"/>
    <property type="project" value="UniProtKB-SubCell"/>
</dbReference>
<evidence type="ECO:0000256" key="2">
    <source>
        <dbReference type="ARBA" id="ARBA00008806"/>
    </source>
</evidence>
<evidence type="ECO:0000313" key="10">
    <source>
        <dbReference type="Proteomes" id="UP000249185"/>
    </source>
</evidence>
<keyword evidence="5 8" id="KW-1133">Transmembrane helix</keyword>
<dbReference type="PANTHER" id="PTHR37937:SF1">
    <property type="entry name" value="CONJUGATIVE TRANSFER: DNA TRANSPORT"/>
    <property type="match status" value="1"/>
</dbReference>
<dbReference type="PANTHER" id="PTHR37937">
    <property type="entry name" value="CONJUGATIVE TRANSFER: DNA TRANSPORT"/>
    <property type="match status" value="1"/>
</dbReference>
<evidence type="ECO:0000256" key="6">
    <source>
        <dbReference type="ARBA" id="ARBA00023136"/>
    </source>
</evidence>
<keyword evidence="6 8" id="KW-0472">Membrane</keyword>
<comment type="subcellular location">
    <subcellularLocation>
        <location evidence="1">Cell membrane</location>
        <topology evidence="1">Multi-pass membrane protein</topology>
    </subcellularLocation>
</comment>
<dbReference type="InterPro" id="IPR051539">
    <property type="entry name" value="T4SS-coupling_protein"/>
</dbReference>
<accession>A0A2W5PU22</accession>
<proteinExistence type="inferred from homology"/>
<dbReference type="InterPro" id="IPR027417">
    <property type="entry name" value="P-loop_NTPase"/>
</dbReference>
<dbReference type="Proteomes" id="UP000249185">
    <property type="component" value="Unassembled WGS sequence"/>
</dbReference>
<protein>
    <recommendedName>
        <fullName evidence="11">Conjugal transfer protein TraG</fullName>
    </recommendedName>
</protein>
<dbReference type="Pfam" id="PF02534">
    <property type="entry name" value="T4SS-DNA_transf"/>
    <property type="match status" value="2"/>
</dbReference>
<evidence type="ECO:0008006" key="11">
    <source>
        <dbReference type="Google" id="ProtNLM"/>
    </source>
</evidence>
<evidence type="ECO:0000256" key="1">
    <source>
        <dbReference type="ARBA" id="ARBA00004651"/>
    </source>
</evidence>
<evidence type="ECO:0000256" key="5">
    <source>
        <dbReference type="ARBA" id="ARBA00022989"/>
    </source>
</evidence>
<dbReference type="CDD" id="cd01127">
    <property type="entry name" value="TrwB_TraG_TraD_VirD4"/>
    <property type="match status" value="2"/>
</dbReference>
<dbReference type="SUPFAM" id="SSF52540">
    <property type="entry name" value="P-loop containing nucleoside triphosphate hydrolases"/>
    <property type="match status" value="1"/>
</dbReference>
<comment type="caution">
    <text evidence="9">The sequence shown here is derived from an EMBL/GenBank/DDBJ whole genome shotgun (WGS) entry which is preliminary data.</text>
</comment>
<keyword evidence="3" id="KW-1003">Cell membrane</keyword>
<evidence type="ECO:0000256" key="7">
    <source>
        <dbReference type="SAM" id="MobiDB-lite"/>
    </source>
</evidence>
<evidence type="ECO:0000256" key="8">
    <source>
        <dbReference type="SAM" id="Phobius"/>
    </source>
</evidence>
<organism evidence="9 10">
    <name type="scientific">Rhodovulum sulfidophilum</name>
    <name type="common">Rhodobacter sulfidophilus</name>
    <dbReference type="NCBI Taxonomy" id="35806"/>
    <lineage>
        <taxon>Bacteria</taxon>
        <taxon>Pseudomonadati</taxon>
        <taxon>Pseudomonadota</taxon>
        <taxon>Alphaproteobacteria</taxon>
        <taxon>Rhodobacterales</taxon>
        <taxon>Paracoccaceae</taxon>
        <taxon>Rhodovulum</taxon>
    </lineage>
</organism>
<dbReference type="EMBL" id="QFPW01000034">
    <property type="protein sequence ID" value="PZQ45933.1"/>
    <property type="molecule type" value="Genomic_DNA"/>
</dbReference>
<keyword evidence="4 8" id="KW-0812">Transmembrane</keyword>
<feature type="transmembrane region" description="Helical" evidence="8">
    <location>
        <begin position="36"/>
        <end position="54"/>
    </location>
</feature>
<feature type="transmembrane region" description="Helical" evidence="8">
    <location>
        <begin position="61"/>
        <end position="81"/>
    </location>
</feature>
<dbReference type="AlphaFoldDB" id="A0A2W5PU22"/>
<feature type="region of interest" description="Disordered" evidence="7">
    <location>
        <begin position="390"/>
        <end position="414"/>
    </location>
</feature>
<feature type="transmembrane region" description="Helical" evidence="8">
    <location>
        <begin position="7"/>
        <end position="30"/>
    </location>
</feature>
<evidence type="ECO:0000256" key="4">
    <source>
        <dbReference type="ARBA" id="ARBA00022692"/>
    </source>
</evidence>
<reference evidence="9 10" key="1">
    <citation type="submission" date="2017-08" db="EMBL/GenBank/DDBJ databases">
        <title>Infants hospitalized years apart are colonized by the same room-sourced microbial strains.</title>
        <authorList>
            <person name="Brooks B."/>
            <person name="Olm M.R."/>
            <person name="Firek B.A."/>
            <person name="Baker R."/>
            <person name="Thomas B.C."/>
            <person name="Morowitz M.J."/>
            <person name="Banfield J.F."/>
        </authorList>
    </citation>
    <scope>NUCLEOTIDE SEQUENCE [LARGE SCALE GENOMIC DNA]</scope>
    <source>
        <strain evidence="9">S2_005_002_R2_34</strain>
    </source>
</reference>
<dbReference type="Gene3D" id="3.40.50.300">
    <property type="entry name" value="P-loop containing nucleotide triphosphate hydrolases"/>
    <property type="match status" value="1"/>
</dbReference>
<sequence length="599" mass="64329">MTTLVRGARWVAAACLFVVGAPIALMMLIFYLGAAVVGGLFLSVFFVMILAGVVGPVSNPVQWLVAIPTVAGCAILGLWFWSEKLGVRSLFRRGAGDTHGSARLATPKEIAANLAVGAEEDGLLIGRDPKTKKLLGYHGPAHLLTLAPTRAGKGVGTVIPNLLLSGRSMLVVDPKGENIRVAGSMRADYGPTFVLDPFGVTGTPGASYNPLDRMTADSLDLGEDASTLAAALVIDPPGQAGEAHWNEEARALIAGLVLFCVVHEEAGRRHLGTVREYLTLPPERFRELLGLMQESRGANGLIVRAANRFLGKADREAAGVLSGAQRHTHFLDSPRIVQSLDHSDFRFADLRHQLTTVFLVLPPNRMDAYSRWLRLLVSEALQDIAHDAEAVSAPERASQAHPAPESPQDAAGAPQTLTEPLTAASASPALSAPVARSVAGPRLRTPTLFLLDEFAALGRLEAVERAMGLMAGYGLQLWPILQDLSQLRDLYGARANTFVANAGVLQVFGINDVETARWLSQALGKATIGYETSTHRPGDMPSTAEHVTGRELMTPDEIMQLPQSLQLLRVQGMPPVLAQKLRYYADPEFRDLFMPEAGR</sequence>
<evidence type="ECO:0000256" key="3">
    <source>
        <dbReference type="ARBA" id="ARBA00022475"/>
    </source>
</evidence>
<evidence type="ECO:0000313" key="9">
    <source>
        <dbReference type="EMBL" id="PZQ45933.1"/>
    </source>
</evidence>